<protein>
    <recommendedName>
        <fullName evidence="1">RES domain-containing protein</fullName>
    </recommendedName>
</protein>
<dbReference type="InterPro" id="IPR014914">
    <property type="entry name" value="RES_dom"/>
</dbReference>
<dbReference type="STRING" id="1232681.ADIS_1898"/>
<organism evidence="2 3">
    <name type="scientific">Lunatimonas lonarensis</name>
    <dbReference type="NCBI Taxonomy" id="1232681"/>
    <lineage>
        <taxon>Bacteria</taxon>
        <taxon>Pseudomonadati</taxon>
        <taxon>Bacteroidota</taxon>
        <taxon>Cytophagia</taxon>
        <taxon>Cytophagales</taxon>
        <taxon>Cyclobacteriaceae</taxon>
    </lineage>
</organism>
<feature type="domain" description="RES" evidence="1">
    <location>
        <begin position="9"/>
        <end position="137"/>
    </location>
</feature>
<dbReference type="EMBL" id="AQHR01000050">
    <property type="protein sequence ID" value="EON77679.1"/>
    <property type="molecule type" value="Genomic_DNA"/>
</dbReference>
<name>R7ZUN1_9BACT</name>
<dbReference type="SMART" id="SM00953">
    <property type="entry name" value="RES"/>
    <property type="match status" value="1"/>
</dbReference>
<evidence type="ECO:0000313" key="2">
    <source>
        <dbReference type="EMBL" id="EON77679.1"/>
    </source>
</evidence>
<evidence type="ECO:0000313" key="3">
    <source>
        <dbReference type="Proteomes" id="UP000013909"/>
    </source>
</evidence>
<gene>
    <name evidence="2" type="ORF">ADIS_1898</name>
</gene>
<proteinExistence type="predicted"/>
<comment type="caution">
    <text evidence="2">The sequence shown here is derived from an EMBL/GenBank/DDBJ whole genome shotgun (WGS) entry which is preliminary data.</text>
</comment>
<reference evidence="2 3" key="1">
    <citation type="submission" date="2013-02" db="EMBL/GenBank/DDBJ databases">
        <title>A novel strain isolated from Lonar lake, Maharashtra, India.</title>
        <authorList>
            <person name="Singh A."/>
        </authorList>
    </citation>
    <scope>NUCLEOTIDE SEQUENCE [LARGE SCALE GENOMIC DNA]</scope>
    <source>
        <strain evidence="2 3">AK24</strain>
    </source>
</reference>
<sequence length="148" mass="16635">MSERYHQAPYSSSLSGGRWNPKGLPMIYAASSAALAALEYLCIKGTSAGTDPWYVVVYEIPSDSLIGTLERSSLPEDWDILPHGRATQDFGRQWLMQNTFPFLKVPSARLHESFYPEEHNLLINPSFPGIQELLRVVDTRKFAYKLGG</sequence>
<dbReference type="AlphaFoldDB" id="R7ZUN1"/>
<accession>R7ZUN1</accession>
<keyword evidence="3" id="KW-1185">Reference proteome</keyword>
<dbReference type="Proteomes" id="UP000013909">
    <property type="component" value="Unassembled WGS sequence"/>
</dbReference>
<dbReference type="Pfam" id="PF08808">
    <property type="entry name" value="RES"/>
    <property type="match status" value="1"/>
</dbReference>
<evidence type="ECO:0000259" key="1">
    <source>
        <dbReference type="SMART" id="SM00953"/>
    </source>
</evidence>